<evidence type="ECO:0000256" key="1">
    <source>
        <dbReference type="ARBA" id="ARBA00002190"/>
    </source>
</evidence>
<organism evidence="7 8">
    <name type="scientific">Salmonella diarizonae</name>
    <dbReference type="NCBI Taxonomy" id="59204"/>
    <lineage>
        <taxon>Bacteria</taxon>
        <taxon>Pseudomonadati</taxon>
        <taxon>Pseudomonadota</taxon>
        <taxon>Gammaproteobacteria</taxon>
        <taxon>Enterobacterales</taxon>
        <taxon>Enterobacteriaceae</taxon>
        <taxon>Salmonella</taxon>
    </lineage>
</organism>
<dbReference type="Pfam" id="PF00872">
    <property type="entry name" value="Transposase_mut"/>
    <property type="match status" value="1"/>
</dbReference>
<keyword evidence="6" id="KW-0814">Transposable element</keyword>
<gene>
    <name evidence="7" type="ORF">NCTC10060_04833</name>
</gene>
<comment type="similarity">
    <text evidence="2 6">Belongs to the transposase mutator family.</text>
</comment>
<protein>
    <recommendedName>
        <fullName evidence="6">Mutator family transposase</fullName>
    </recommendedName>
</protein>
<name>A0A379U504_SALDZ</name>
<keyword evidence="5 6" id="KW-0233">DNA recombination</keyword>
<dbReference type="Proteomes" id="UP000254633">
    <property type="component" value="Unassembled WGS sequence"/>
</dbReference>
<sequence length="165" mass="18776">MLTELTVEAALNAELTDHLGHEKNAPKTGSNTRNGYLSKTLLCDDGEIELNTPRDRENTFEPQLIKKHQTRITQMDSQILSLYAKGMTTREIVTTLKEMYDADVSPTLISKVTDAVKEQVTEWQNRQLDALYLIVYMDCIVVKVRQNSSVINKEGRTRTGTYFYG</sequence>
<evidence type="ECO:0000256" key="4">
    <source>
        <dbReference type="ARBA" id="ARBA00023125"/>
    </source>
</evidence>
<dbReference type="AlphaFoldDB" id="A0A379U504"/>
<keyword evidence="4 6" id="KW-0238">DNA-binding</keyword>
<evidence type="ECO:0000256" key="3">
    <source>
        <dbReference type="ARBA" id="ARBA00022578"/>
    </source>
</evidence>
<keyword evidence="3 6" id="KW-0815">Transposition</keyword>
<evidence type="ECO:0000313" key="8">
    <source>
        <dbReference type="Proteomes" id="UP000254633"/>
    </source>
</evidence>
<dbReference type="GO" id="GO:0003677">
    <property type="term" value="F:DNA binding"/>
    <property type="evidence" value="ECO:0007669"/>
    <property type="project" value="UniProtKB-UniRule"/>
</dbReference>
<dbReference type="GO" id="GO:0006313">
    <property type="term" value="P:DNA transposition"/>
    <property type="evidence" value="ECO:0007669"/>
    <property type="project" value="UniProtKB-UniRule"/>
</dbReference>
<evidence type="ECO:0000313" key="7">
    <source>
        <dbReference type="EMBL" id="SUG57604.1"/>
    </source>
</evidence>
<comment type="function">
    <text evidence="1 6">Required for the transposition of the insertion element.</text>
</comment>
<evidence type="ECO:0000256" key="5">
    <source>
        <dbReference type="ARBA" id="ARBA00023172"/>
    </source>
</evidence>
<accession>A0A379U504</accession>
<reference evidence="7 8" key="1">
    <citation type="submission" date="2018-06" db="EMBL/GenBank/DDBJ databases">
        <authorList>
            <consortium name="Pathogen Informatics"/>
            <person name="Doyle S."/>
        </authorList>
    </citation>
    <scope>NUCLEOTIDE SEQUENCE [LARGE SCALE GENOMIC DNA]</scope>
    <source>
        <strain evidence="7 8">NCTC10060</strain>
    </source>
</reference>
<dbReference type="PANTHER" id="PTHR33217">
    <property type="entry name" value="TRANSPOSASE FOR INSERTION SEQUENCE ELEMENT IS1081"/>
    <property type="match status" value="1"/>
</dbReference>
<dbReference type="GO" id="GO:0004803">
    <property type="term" value="F:transposase activity"/>
    <property type="evidence" value="ECO:0007669"/>
    <property type="project" value="UniProtKB-UniRule"/>
</dbReference>
<dbReference type="InterPro" id="IPR001207">
    <property type="entry name" value="Transposase_mutator"/>
</dbReference>
<dbReference type="EMBL" id="UGXH01000003">
    <property type="protein sequence ID" value="SUG57604.1"/>
    <property type="molecule type" value="Genomic_DNA"/>
</dbReference>
<dbReference type="PANTHER" id="PTHR33217:SF5">
    <property type="entry name" value="MUTATOR FAMILY TRANSPOSASE"/>
    <property type="match status" value="1"/>
</dbReference>
<evidence type="ECO:0000256" key="2">
    <source>
        <dbReference type="ARBA" id="ARBA00010961"/>
    </source>
</evidence>
<proteinExistence type="inferred from homology"/>
<evidence type="ECO:0000256" key="6">
    <source>
        <dbReference type="RuleBase" id="RU365089"/>
    </source>
</evidence>